<proteinExistence type="predicted"/>
<sequence length="192" mass="22948">MRDLVNFGLHTELFPIQFREEELLWSHDLKRRSSEWFRALRKVFITVSFVPIILLGVTYLYVLVMGFDLLLCLLISVYFVSLFIRNSESVFYHNLENNMRYAIAEDRVIFLENAKQNAGHELFFQDIARIDLVGYEGEEHSTIYFLPKHPVNFRGYDFEKEEPRMYPTFEDVPNGKDVYKILLDQWHEAHRS</sequence>
<keyword evidence="3" id="KW-1185">Reference proteome</keyword>
<keyword evidence="1" id="KW-0472">Membrane</keyword>
<accession>A0A2D0N8P6</accession>
<dbReference type="Proteomes" id="UP000223913">
    <property type="component" value="Unassembled WGS sequence"/>
</dbReference>
<evidence type="ECO:0000256" key="1">
    <source>
        <dbReference type="SAM" id="Phobius"/>
    </source>
</evidence>
<reference evidence="2 3" key="1">
    <citation type="submission" date="2017-10" db="EMBL/GenBank/DDBJ databases">
        <title>The draft genome sequence of Lewinella nigricans NBRC 102662.</title>
        <authorList>
            <person name="Wang K."/>
        </authorList>
    </citation>
    <scope>NUCLEOTIDE SEQUENCE [LARGE SCALE GENOMIC DNA]</scope>
    <source>
        <strain evidence="2 3">NBRC 102662</strain>
    </source>
</reference>
<organism evidence="2 3">
    <name type="scientific">Flavilitoribacter nigricans (strain ATCC 23147 / DSM 23189 / NBRC 102662 / NCIMB 1420 / SS-2)</name>
    <name type="common">Lewinella nigricans</name>
    <dbReference type="NCBI Taxonomy" id="1122177"/>
    <lineage>
        <taxon>Bacteria</taxon>
        <taxon>Pseudomonadati</taxon>
        <taxon>Bacteroidota</taxon>
        <taxon>Saprospiria</taxon>
        <taxon>Saprospirales</taxon>
        <taxon>Lewinellaceae</taxon>
        <taxon>Flavilitoribacter</taxon>
    </lineage>
</organism>
<protein>
    <submittedName>
        <fullName evidence="2">Uncharacterized protein</fullName>
    </submittedName>
</protein>
<dbReference type="RefSeq" id="WP_099151827.1">
    <property type="nucleotide sequence ID" value="NZ_PDUD01000024.1"/>
</dbReference>
<gene>
    <name evidence="2" type="ORF">CRP01_19850</name>
</gene>
<keyword evidence="1" id="KW-1133">Transmembrane helix</keyword>
<name>A0A2D0N8P6_FLAN2</name>
<dbReference type="AlphaFoldDB" id="A0A2D0N8P6"/>
<evidence type="ECO:0000313" key="2">
    <source>
        <dbReference type="EMBL" id="PHN04768.1"/>
    </source>
</evidence>
<keyword evidence="1" id="KW-0812">Transmembrane</keyword>
<dbReference type="EMBL" id="PDUD01000024">
    <property type="protein sequence ID" value="PHN04768.1"/>
    <property type="molecule type" value="Genomic_DNA"/>
</dbReference>
<evidence type="ECO:0000313" key="3">
    <source>
        <dbReference type="Proteomes" id="UP000223913"/>
    </source>
</evidence>
<feature type="transmembrane region" description="Helical" evidence="1">
    <location>
        <begin position="39"/>
        <end position="61"/>
    </location>
</feature>
<feature type="transmembrane region" description="Helical" evidence="1">
    <location>
        <begin position="67"/>
        <end position="84"/>
    </location>
</feature>
<comment type="caution">
    <text evidence="2">The sequence shown here is derived from an EMBL/GenBank/DDBJ whole genome shotgun (WGS) entry which is preliminary data.</text>
</comment>